<dbReference type="RefSeq" id="XP_022928237.1">
    <property type="nucleotide sequence ID" value="XM_023072469.1"/>
</dbReference>
<evidence type="ECO:0000256" key="8">
    <source>
        <dbReference type="PROSITE-ProRule" id="PRU10052"/>
    </source>
</evidence>
<feature type="non-terminal residue" evidence="12">
    <location>
        <position position="435"/>
    </location>
</feature>
<keyword evidence="3" id="KW-0134">Cell wall</keyword>
<evidence type="ECO:0000256" key="4">
    <source>
        <dbReference type="ARBA" id="ARBA00022525"/>
    </source>
</evidence>
<keyword evidence="6 9" id="KW-0326">Glycosidase</keyword>
<proteinExistence type="inferred from homology"/>
<evidence type="ECO:0000256" key="9">
    <source>
        <dbReference type="RuleBase" id="RU361169"/>
    </source>
</evidence>
<accession>A0A6J1EJC2</accession>
<feature type="active site" evidence="8">
    <location>
        <position position="243"/>
    </location>
</feature>
<dbReference type="InterPro" id="IPR006626">
    <property type="entry name" value="PbH1"/>
</dbReference>
<dbReference type="Pfam" id="PF00295">
    <property type="entry name" value="Glyco_hydro_28"/>
    <property type="match status" value="1"/>
</dbReference>
<dbReference type="AlphaFoldDB" id="A0A6J1EJC2"/>
<dbReference type="SUPFAM" id="SSF51126">
    <property type="entry name" value="Pectin lyase-like"/>
    <property type="match status" value="1"/>
</dbReference>
<keyword evidence="4" id="KW-0964">Secreted</keyword>
<keyword evidence="7" id="KW-0961">Cell wall biogenesis/degradation</keyword>
<name>A0A6J1EJC2_CUCMO</name>
<dbReference type="Proteomes" id="UP000504609">
    <property type="component" value="Unplaced"/>
</dbReference>
<evidence type="ECO:0000313" key="12">
    <source>
        <dbReference type="RefSeq" id="XP_022928237.1"/>
    </source>
</evidence>
<dbReference type="GO" id="GO:0004650">
    <property type="term" value="F:polygalacturonase activity"/>
    <property type="evidence" value="ECO:0007669"/>
    <property type="project" value="InterPro"/>
</dbReference>
<evidence type="ECO:0000256" key="10">
    <source>
        <dbReference type="SAM" id="SignalP"/>
    </source>
</evidence>
<evidence type="ECO:0000256" key="7">
    <source>
        <dbReference type="ARBA" id="ARBA00023316"/>
    </source>
</evidence>
<dbReference type="PROSITE" id="PS00502">
    <property type="entry name" value="POLYGALACTURONASE"/>
    <property type="match status" value="1"/>
</dbReference>
<evidence type="ECO:0000256" key="1">
    <source>
        <dbReference type="ARBA" id="ARBA00004191"/>
    </source>
</evidence>
<dbReference type="GeneID" id="111435132"/>
<evidence type="ECO:0000256" key="3">
    <source>
        <dbReference type="ARBA" id="ARBA00022512"/>
    </source>
</evidence>
<dbReference type="FunFam" id="2.160.20.10:FF:000004">
    <property type="entry name" value="Pectin lyase-like superfamily protein"/>
    <property type="match status" value="1"/>
</dbReference>
<dbReference type="KEGG" id="cmos:111435132"/>
<dbReference type="GO" id="GO:0005975">
    <property type="term" value="P:carbohydrate metabolic process"/>
    <property type="evidence" value="ECO:0007669"/>
    <property type="project" value="InterPro"/>
</dbReference>
<organism evidence="11 12">
    <name type="scientific">Cucurbita moschata</name>
    <name type="common">Winter crookneck squash</name>
    <name type="synonym">Cucurbita pepo var. moschata</name>
    <dbReference type="NCBI Taxonomy" id="3662"/>
    <lineage>
        <taxon>Eukaryota</taxon>
        <taxon>Viridiplantae</taxon>
        <taxon>Streptophyta</taxon>
        <taxon>Embryophyta</taxon>
        <taxon>Tracheophyta</taxon>
        <taxon>Spermatophyta</taxon>
        <taxon>Magnoliopsida</taxon>
        <taxon>eudicotyledons</taxon>
        <taxon>Gunneridae</taxon>
        <taxon>Pentapetalae</taxon>
        <taxon>rosids</taxon>
        <taxon>fabids</taxon>
        <taxon>Cucurbitales</taxon>
        <taxon>Cucurbitaceae</taxon>
        <taxon>Cucurbiteae</taxon>
        <taxon>Cucurbita</taxon>
    </lineage>
</organism>
<protein>
    <submittedName>
        <fullName evidence="12">Exopolygalacturonase-like</fullName>
    </submittedName>
</protein>
<keyword evidence="10" id="KW-0732">Signal</keyword>
<feature type="chain" id="PRO_5026921687" evidence="10">
    <location>
        <begin position="26"/>
        <end position="435"/>
    </location>
</feature>
<dbReference type="PANTHER" id="PTHR31375">
    <property type="match status" value="1"/>
</dbReference>
<comment type="subcellular location">
    <subcellularLocation>
        <location evidence="1">Secreted</location>
        <location evidence="1">Cell wall</location>
    </subcellularLocation>
</comment>
<evidence type="ECO:0000256" key="2">
    <source>
        <dbReference type="ARBA" id="ARBA00008834"/>
    </source>
</evidence>
<keyword evidence="5 9" id="KW-0378">Hydrolase</keyword>
<reference evidence="12" key="1">
    <citation type="submission" date="2025-08" db="UniProtKB">
        <authorList>
            <consortium name="RefSeq"/>
        </authorList>
    </citation>
    <scope>IDENTIFICATION</scope>
    <source>
        <tissue evidence="12">Young leaves</tissue>
    </source>
</reference>
<dbReference type="InterPro" id="IPR012334">
    <property type="entry name" value="Pectin_lyas_fold"/>
</dbReference>
<comment type="similarity">
    <text evidence="2 9">Belongs to the glycosyl hydrolase 28 family.</text>
</comment>
<feature type="signal peptide" evidence="10">
    <location>
        <begin position="1"/>
        <end position="25"/>
    </location>
</feature>
<sequence length="435" mass="46612">MSRIKLSFLVATILTLLLLAFTVDAQSSADVVFDLEAYGNIVPGTDITTALANAWKDACASGRSSAIVIPGGTFEVREGNFAGPCKNRIDFQLGGTLRAPKALPGDNWIIFAHIDRLTVSGGGVFDGQGKEAWGKNDCHKRINCAQLPVSLRFNFITNSIVTRITSLDSKNFHINVLGCNNLTFHNINIIAPGNSPNTDGIHIGRSNKITITKSKIATGDDCISLGDGSRQIEVANVTCGPGHGISVGSLGRYTNEEPVEGVLVKNCTMINTTNGVRIKTWPGSAAGGTATDMHFLDIIMVNVGNPILIDQEYCPWNQCNRQVPSKIKISKVSFENIRGSSATPVAIKLICSRSFPCEEVKFRDIDLTPNGITGPITSQCTNVRPIVSGKQNPKICASPYQPPLNSFTVDAQSSADVVFDLEEYGNIVPGTDITT</sequence>
<dbReference type="GO" id="GO:0071555">
    <property type="term" value="P:cell wall organization"/>
    <property type="evidence" value="ECO:0007669"/>
    <property type="project" value="UniProtKB-KW"/>
</dbReference>
<evidence type="ECO:0000256" key="6">
    <source>
        <dbReference type="ARBA" id="ARBA00023295"/>
    </source>
</evidence>
<dbReference type="Gene3D" id="2.160.20.10">
    <property type="entry name" value="Single-stranded right-handed beta-helix, Pectin lyase-like"/>
    <property type="match status" value="1"/>
</dbReference>
<evidence type="ECO:0000256" key="5">
    <source>
        <dbReference type="ARBA" id="ARBA00022801"/>
    </source>
</evidence>
<gene>
    <name evidence="12" type="primary">LOC111435132</name>
</gene>
<dbReference type="SMART" id="SM00710">
    <property type="entry name" value="PbH1"/>
    <property type="match status" value="3"/>
</dbReference>
<evidence type="ECO:0000313" key="11">
    <source>
        <dbReference type="Proteomes" id="UP000504609"/>
    </source>
</evidence>
<dbReference type="InterPro" id="IPR000743">
    <property type="entry name" value="Glyco_hydro_28"/>
</dbReference>
<dbReference type="InterPro" id="IPR011050">
    <property type="entry name" value="Pectin_lyase_fold/virulence"/>
</dbReference>
<keyword evidence="11" id="KW-1185">Reference proteome</keyword>